<name>A0AAW2QEM8_SESRA</name>
<keyword evidence="4" id="KW-0479">Metal-binding</keyword>
<keyword evidence="3 11" id="KW-0804">Transcription</keyword>
<evidence type="ECO:0000256" key="4">
    <source>
        <dbReference type="ARBA" id="ARBA00022723"/>
    </source>
</evidence>
<sequence length="213" mass="24359">MLWGPSPIFLCSLNPNPKALFPRTNSLEVAEFLNLREENFPCQIITMTDYSRQRDFMFCEMCGTMLSFDSPKYARCPLCKFQKRLSGILSSEFNAIVVQFFCHICCFKCGILLFLPLLLVDCAGLFAVVFSDIAGKEIRYTISVEDMRRELGVSSLDDIEEERELKQMDYNAKCRACQHLGMAYVARQIRSADEGQTIFYTCPVCAHKQTENS</sequence>
<dbReference type="EMBL" id="JACGWJ010000015">
    <property type="protein sequence ID" value="KAL0366017.1"/>
    <property type="molecule type" value="Genomic_DNA"/>
</dbReference>
<keyword evidence="6" id="KW-0862">Zinc</keyword>
<evidence type="ECO:0000259" key="10">
    <source>
        <dbReference type="PROSITE" id="PS51133"/>
    </source>
</evidence>
<dbReference type="SMART" id="SM00440">
    <property type="entry name" value="ZnF_C2C2"/>
    <property type="match status" value="1"/>
</dbReference>
<dbReference type="SUPFAM" id="SSF57783">
    <property type="entry name" value="Zinc beta-ribbon"/>
    <property type="match status" value="1"/>
</dbReference>
<protein>
    <recommendedName>
        <fullName evidence="2">DNA-directed RNA polymerase I subunit RPA12</fullName>
    </recommendedName>
</protein>
<evidence type="ECO:0000256" key="5">
    <source>
        <dbReference type="ARBA" id="ARBA00022771"/>
    </source>
</evidence>
<dbReference type="CDD" id="cd10507">
    <property type="entry name" value="Zn-ribbon_RPA12"/>
    <property type="match status" value="1"/>
</dbReference>
<evidence type="ECO:0000256" key="6">
    <source>
        <dbReference type="ARBA" id="ARBA00022833"/>
    </source>
</evidence>
<keyword evidence="9" id="KW-0472">Membrane</keyword>
<evidence type="ECO:0000256" key="8">
    <source>
        <dbReference type="PROSITE-ProRule" id="PRU00472"/>
    </source>
</evidence>
<comment type="subcellular location">
    <subcellularLocation>
        <location evidence="1">Nucleus</location>
        <location evidence="1">Nucleolus</location>
    </subcellularLocation>
</comment>
<organism evidence="11">
    <name type="scientific">Sesamum radiatum</name>
    <name type="common">Black benniseed</name>
    <dbReference type="NCBI Taxonomy" id="300843"/>
    <lineage>
        <taxon>Eukaryota</taxon>
        <taxon>Viridiplantae</taxon>
        <taxon>Streptophyta</taxon>
        <taxon>Embryophyta</taxon>
        <taxon>Tracheophyta</taxon>
        <taxon>Spermatophyta</taxon>
        <taxon>Magnoliopsida</taxon>
        <taxon>eudicotyledons</taxon>
        <taxon>Gunneridae</taxon>
        <taxon>Pentapetalae</taxon>
        <taxon>asterids</taxon>
        <taxon>lamiids</taxon>
        <taxon>Lamiales</taxon>
        <taxon>Pedaliaceae</taxon>
        <taxon>Sesamum</taxon>
    </lineage>
</organism>
<accession>A0AAW2QEM8</accession>
<dbReference type="GO" id="GO:0003899">
    <property type="term" value="F:DNA-directed RNA polymerase activity"/>
    <property type="evidence" value="ECO:0007669"/>
    <property type="project" value="InterPro"/>
</dbReference>
<dbReference type="InterPro" id="IPR001222">
    <property type="entry name" value="Znf_TFIIS"/>
</dbReference>
<evidence type="ECO:0000256" key="9">
    <source>
        <dbReference type="SAM" id="Phobius"/>
    </source>
</evidence>
<gene>
    <name evidence="11" type="ORF">Sradi_3491800</name>
</gene>
<dbReference type="PANTHER" id="PTHR11239">
    <property type="entry name" value="DNA-DIRECTED RNA POLYMERASE"/>
    <property type="match status" value="1"/>
</dbReference>
<keyword evidence="5 8" id="KW-0863">Zinc-finger</keyword>
<evidence type="ECO:0000256" key="3">
    <source>
        <dbReference type="ARBA" id="ARBA00022478"/>
    </source>
</evidence>
<dbReference type="Gene3D" id="2.20.25.10">
    <property type="match status" value="1"/>
</dbReference>
<evidence type="ECO:0000256" key="1">
    <source>
        <dbReference type="ARBA" id="ARBA00004604"/>
    </source>
</evidence>
<dbReference type="Pfam" id="PF01096">
    <property type="entry name" value="Zn_ribbon_TFIIS"/>
    <property type="match status" value="1"/>
</dbReference>
<dbReference type="InterPro" id="IPR012164">
    <property type="entry name" value="Rpa12/Rpb9/Rpc10/TFS"/>
</dbReference>
<dbReference type="InterPro" id="IPR034004">
    <property type="entry name" value="Zn_ribbon_RPA12_C"/>
</dbReference>
<dbReference type="GO" id="GO:0006363">
    <property type="term" value="P:termination of RNA polymerase I transcription"/>
    <property type="evidence" value="ECO:0007669"/>
    <property type="project" value="TreeGrafter"/>
</dbReference>
<keyword evidence="3 11" id="KW-0240">DNA-directed RNA polymerase</keyword>
<dbReference type="GO" id="GO:0008270">
    <property type="term" value="F:zinc ion binding"/>
    <property type="evidence" value="ECO:0007669"/>
    <property type="project" value="UniProtKB-KW"/>
</dbReference>
<dbReference type="GO" id="GO:0005736">
    <property type="term" value="C:RNA polymerase I complex"/>
    <property type="evidence" value="ECO:0007669"/>
    <property type="project" value="TreeGrafter"/>
</dbReference>
<keyword evidence="9" id="KW-1133">Transmembrane helix</keyword>
<feature type="domain" description="TFIIS-type" evidence="10">
    <location>
        <begin position="170"/>
        <end position="210"/>
    </location>
</feature>
<reference evidence="11" key="1">
    <citation type="submission" date="2020-06" db="EMBL/GenBank/DDBJ databases">
        <authorList>
            <person name="Li T."/>
            <person name="Hu X."/>
            <person name="Zhang T."/>
            <person name="Song X."/>
            <person name="Zhang H."/>
            <person name="Dai N."/>
            <person name="Sheng W."/>
            <person name="Hou X."/>
            <person name="Wei L."/>
        </authorList>
    </citation>
    <scope>NUCLEOTIDE SEQUENCE</scope>
    <source>
        <strain evidence="11">G02</strain>
        <tissue evidence="11">Leaf</tissue>
    </source>
</reference>
<evidence type="ECO:0000256" key="7">
    <source>
        <dbReference type="ARBA" id="ARBA00023242"/>
    </source>
</evidence>
<comment type="caution">
    <text evidence="11">The sequence shown here is derived from an EMBL/GenBank/DDBJ whole genome shotgun (WGS) entry which is preliminary data.</text>
</comment>
<dbReference type="AlphaFoldDB" id="A0AAW2QEM8"/>
<feature type="transmembrane region" description="Helical" evidence="9">
    <location>
        <begin position="111"/>
        <end position="130"/>
    </location>
</feature>
<keyword evidence="7" id="KW-0539">Nucleus</keyword>
<dbReference type="PANTHER" id="PTHR11239:SF14">
    <property type="entry name" value="DNA-DIRECTED RNA POLYMERASE I SUBUNIT RPA12"/>
    <property type="match status" value="1"/>
</dbReference>
<proteinExistence type="predicted"/>
<dbReference type="GO" id="GO:0003676">
    <property type="term" value="F:nucleic acid binding"/>
    <property type="evidence" value="ECO:0007669"/>
    <property type="project" value="InterPro"/>
</dbReference>
<dbReference type="PROSITE" id="PS51133">
    <property type="entry name" value="ZF_TFIIS_2"/>
    <property type="match status" value="1"/>
</dbReference>
<evidence type="ECO:0000256" key="2">
    <source>
        <dbReference type="ARBA" id="ARBA00018784"/>
    </source>
</evidence>
<keyword evidence="9" id="KW-0812">Transmembrane</keyword>
<evidence type="ECO:0000313" key="11">
    <source>
        <dbReference type="EMBL" id="KAL0366017.1"/>
    </source>
</evidence>
<reference evidence="11" key="2">
    <citation type="journal article" date="2024" name="Plant">
        <title>Genomic evolution and insights into agronomic trait innovations of Sesamum species.</title>
        <authorList>
            <person name="Miao H."/>
            <person name="Wang L."/>
            <person name="Qu L."/>
            <person name="Liu H."/>
            <person name="Sun Y."/>
            <person name="Le M."/>
            <person name="Wang Q."/>
            <person name="Wei S."/>
            <person name="Zheng Y."/>
            <person name="Lin W."/>
            <person name="Duan Y."/>
            <person name="Cao H."/>
            <person name="Xiong S."/>
            <person name="Wang X."/>
            <person name="Wei L."/>
            <person name="Li C."/>
            <person name="Ma Q."/>
            <person name="Ju M."/>
            <person name="Zhao R."/>
            <person name="Li G."/>
            <person name="Mu C."/>
            <person name="Tian Q."/>
            <person name="Mei H."/>
            <person name="Zhang T."/>
            <person name="Gao T."/>
            <person name="Zhang H."/>
        </authorList>
    </citation>
    <scope>NUCLEOTIDE SEQUENCE</scope>
    <source>
        <strain evidence="11">G02</strain>
    </source>
</reference>